<keyword evidence="2 9" id="KW-0240">DNA-directed RNA polymerase</keyword>
<organism evidence="9 10">
    <name type="scientific">Candidatus Falkowbacteria bacterium CG23_combo_of_CG06-09_8_20_14_all_41_10</name>
    <dbReference type="NCBI Taxonomy" id="1974571"/>
    <lineage>
        <taxon>Bacteria</taxon>
        <taxon>Candidatus Falkowiibacteriota</taxon>
    </lineage>
</organism>
<evidence type="ECO:0000256" key="1">
    <source>
        <dbReference type="ARBA" id="ARBA00012418"/>
    </source>
</evidence>
<reference evidence="9 10" key="1">
    <citation type="submission" date="2017-09" db="EMBL/GenBank/DDBJ databases">
        <title>Depth-based differentiation of microbial function through sediment-hosted aquifers and enrichment of novel symbionts in the deep terrestrial subsurface.</title>
        <authorList>
            <person name="Probst A.J."/>
            <person name="Ladd B."/>
            <person name="Jarett J.K."/>
            <person name="Geller-Mcgrath D.E."/>
            <person name="Sieber C.M."/>
            <person name="Emerson J.B."/>
            <person name="Anantharaman K."/>
            <person name="Thomas B.C."/>
            <person name="Malmstrom R."/>
            <person name="Stieglmeier M."/>
            <person name="Klingl A."/>
            <person name="Woyke T."/>
            <person name="Ryan C.M."/>
            <person name="Banfield J.F."/>
        </authorList>
    </citation>
    <scope>NUCLEOTIDE SEQUENCE [LARGE SCALE GENOMIC DNA]</scope>
    <source>
        <strain evidence="9">CG23_combo_of_CG06-09_8_20_14_all_41_10</strain>
    </source>
</reference>
<dbReference type="InterPro" id="IPR044893">
    <property type="entry name" value="RNA_pol_Rpb1_clamp_domain"/>
</dbReference>
<keyword evidence="3" id="KW-0808">Transferase</keyword>
<evidence type="ECO:0000256" key="2">
    <source>
        <dbReference type="ARBA" id="ARBA00022478"/>
    </source>
</evidence>
<evidence type="ECO:0000256" key="6">
    <source>
        <dbReference type="ARBA" id="ARBA00048552"/>
    </source>
</evidence>
<dbReference type="PANTHER" id="PTHR19376:SF54">
    <property type="entry name" value="DNA-DIRECTED RNA POLYMERASE SUBUNIT BETA"/>
    <property type="match status" value="1"/>
</dbReference>
<gene>
    <name evidence="9" type="ORF">COX21_00510</name>
</gene>
<keyword evidence="5" id="KW-0804">Transcription</keyword>
<dbReference type="Pfam" id="PF04997">
    <property type="entry name" value="RNA_pol_Rpb1_1"/>
    <property type="match status" value="1"/>
</dbReference>
<dbReference type="InterPro" id="IPR007080">
    <property type="entry name" value="RNA_pol_Rpb1_1"/>
</dbReference>
<evidence type="ECO:0000259" key="8">
    <source>
        <dbReference type="Pfam" id="PF04997"/>
    </source>
</evidence>
<feature type="coiled-coil region" evidence="7">
    <location>
        <begin position="247"/>
        <end position="274"/>
    </location>
</feature>
<dbReference type="GO" id="GO:0003677">
    <property type="term" value="F:DNA binding"/>
    <property type="evidence" value="ECO:0007669"/>
    <property type="project" value="InterPro"/>
</dbReference>
<dbReference type="PANTHER" id="PTHR19376">
    <property type="entry name" value="DNA-DIRECTED RNA POLYMERASE"/>
    <property type="match status" value="1"/>
</dbReference>
<evidence type="ECO:0000256" key="5">
    <source>
        <dbReference type="ARBA" id="ARBA00023163"/>
    </source>
</evidence>
<keyword evidence="7" id="KW-0175">Coiled coil</keyword>
<dbReference type="EMBL" id="PCSE01000015">
    <property type="protein sequence ID" value="PIP34879.1"/>
    <property type="molecule type" value="Genomic_DNA"/>
</dbReference>
<dbReference type="SUPFAM" id="SSF64484">
    <property type="entry name" value="beta and beta-prime subunits of DNA dependent RNA-polymerase"/>
    <property type="match status" value="1"/>
</dbReference>
<evidence type="ECO:0000313" key="9">
    <source>
        <dbReference type="EMBL" id="PIP34879.1"/>
    </source>
</evidence>
<dbReference type="GO" id="GO:0003899">
    <property type="term" value="F:DNA-directed RNA polymerase activity"/>
    <property type="evidence" value="ECO:0007669"/>
    <property type="project" value="UniProtKB-EC"/>
</dbReference>
<evidence type="ECO:0000256" key="3">
    <source>
        <dbReference type="ARBA" id="ARBA00022679"/>
    </source>
</evidence>
<dbReference type="InterPro" id="IPR045867">
    <property type="entry name" value="DNA-dir_RpoC_beta_prime"/>
</dbReference>
<dbReference type="Proteomes" id="UP000231408">
    <property type="component" value="Unassembled WGS sequence"/>
</dbReference>
<feature type="non-terminal residue" evidence="9">
    <location>
        <position position="307"/>
    </location>
</feature>
<keyword evidence="4" id="KW-0548">Nucleotidyltransferase</keyword>
<accession>A0A2G9ZNX0</accession>
<dbReference type="Gene3D" id="4.10.860.120">
    <property type="entry name" value="RNA polymerase II, clamp domain"/>
    <property type="match status" value="1"/>
</dbReference>
<dbReference type="AlphaFoldDB" id="A0A2G9ZNX0"/>
<evidence type="ECO:0000256" key="7">
    <source>
        <dbReference type="SAM" id="Coils"/>
    </source>
</evidence>
<proteinExistence type="predicted"/>
<comment type="caution">
    <text evidence="9">The sequence shown here is derived from an EMBL/GenBank/DDBJ whole genome shotgun (WGS) entry which is preliminary data.</text>
</comment>
<dbReference type="GO" id="GO:0006351">
    <property type="term" value="P:DNA-templated transcription"/>
    <property type="evidence" value="ECO:0007669"/>
    <property type="project" value="InterPro"/>
</dbReference>
<evidence type="ECO:0000313" key="10">
    <source>
        <dbReference type="Proteomes" id="UP000231408"/>
    </source>
</evidence>
<feature type="domain" description="RNA polymerase Rpb1" evidence="8">
    <location>
        <begin position="9"/>
        <end position="307"/>
    </location>
</feature>
<protein>
    <recommendedName>
        <fullName evidence="1">DNA-directed RNA polymerase</fullName>
        <ecNumber evidence="1">2.7.7.6</ecNumber>
    </recommendedName>
</protein>
<comment type="catalytic activity">
    <reaction evidence="6">
        <text>RNA(n) + a ribonucleoside 5'-triphosphate = RNA(n+1) + diphosphate</text>
        <dbReference type="Rhea" id="RHEA:21248"/>
        <dbReference type="Rhea" id="RHEA-COMP:14527"/>
        <dbReference type="Rhea" id="RHEA-COMP:17342"/>
        <dbReference type="ChEBI" id="CHEBI:33019"/>
        <dbReference type="ChEBI" id="CHEBI:61557"/>
        <dbReference type="ChEBI" id="CHEBI:140395"/>
        <dbReference type="EC" id="2.7.7.6"/>
    </reaction>
</comment>
<sequence>MLNPIKTSDFDAIRLKLASPEEILAWSHGEVIRPETINYRTQKPERDGLFCERIFGPTKDWECACGKYKKIRYKGVVCDKCGVEVTRSVIRRERMGHITLQVPATHVWFLRGLSSKIGLILNLSIQSLEKVVYFANFIITEVDEGLKEATLDQIKREYKSKKKNIEDAYDREYKEAADKAAKDQALKMKEEKTTSLDSDYEETKTELKELKPLLIITEQEYQNLSMKFGHLFEAGIGADAVRKLLSKINLEKSIKKLEEKLTGAQDAKREKLVKRLKLLKNFRNNNIRPEWMVLNIIPVIPPDLRPM</sequence>
<name>A0A2G9ZNX0_9BACT</name>
<evidence type="ECO:0000256" key="4">
    <source>
        <dbReference type="ARBA" id="ARBA00022695"/>
    </source>
</evidence>
<dbReference type="GO" id="GO:0000428">
    <property type="term" value="C:DNA-directed RNA polymerase complex"/>
    <property type="evidence" value="ECO:0007669"/>
    <property type="project" value="UniProtKB-KW"/>
</dbReference>
<dbReference type="EC" id="2.7.7.6" evidence="1"/>